<dbReference type="InterPro" id="IPR050267">
    <property type="entry name" value="Anti-sigma-factor_SerPK"/>
</dbReference>
<feature type="domain" description="Histidine kinase/HSP90-like ATPase" evidence="3">
    <location>
        <begin position="33"/>
        <end position="142"/>
    </location>
</feature>
<evidence type="ECO:0000313" key="4">
    <source>
        <dbReference type="EMBL" id="OIK25182.1"/>
    </source>
</evidence>
<dbReference type="GO" id="GO:0004674">
    <property type="term" value="F:protein serine/threonine kinase activity"/>
    <property type="evidence" value="ECO:0007669"/>
    <property type="project" value="UniProtKB-KW"/>
</dbReference>
<dbReference type="Gene3D" id="3.30.565.10">
    <property type="entry name" value="Histidine kinase-like ATPase, C-terminal domain"/>
    <property type="match status" value="1"/>
</dbReference>
<reference evidence="4" key="1">
    <citation type="submission" date="2016-10" db="EMBL/GenBank/DDBJ databases">
        <title>Genome sequence of Streptomyces malaysiense MUSC 136.</title>
        <authorList>
            <person name="Lee L.-H."/>
            <person name="Ser H.-L."/>
        </authorList>
    </citation>
    <scope>NUCLEOTIDE SEQUENCE [LARGE SCALE GENOMIC DNA]</scope>
    <source>
        <strain evidence="4">MUSC 136</strain>
    </source>
</reference>
<dbReference type="PANTHER" id="PTHR35526:SF3">
    <property type="entry name" value="ANTI-SIGMA-F FACTOR RSBW"/>
    <property type="match status" value="1"/>
</dbReference>
<keyword evidence="1" id="KW-0723">Serine/threonine-protein kinase</keyword>
<sequence>MRVPAGDRPREARGGRGRVVEPPQRLWRRLGRADLRSVPEARRELRELLRDWGKPGRSEIAELLTSELVTNALVHTDDDAVLTAVLAPGGLRVEVRDFVPRRPRVRTPDPDGDTHGRGMVLVESLADAWGVRPHGVGKSVWFELGAEAA</sequence>
<evidence type="ECO:0000256" key="2">
    <source>
        <dbReference type="SAM" id="MobiDB-lite"/>
    </source>
</evidence>
<accession>A0A1J4PYI3</accession>
<dbReference type="PANTHER" id="PTHR35526">
    <property type="entry name" value="ANTI-SIGMA-F FACTOR RSBW-RELATED"/>
    <property type="match status" value="1"/>
</dbReference>
<evidence type="ECO:0000259" key="3">
    <source>
        <dbReference type="Pfam" id="PF13581"/>
    </source>
</evidence>
<dbReference type="InterPro" id="IPR003594">
    <property type="entry name" value="HATPase_dom"/>
</dbReference>
<dbReference type="InterPro" id="IPR036890">
    <property type="entry name" value="HATPase_C_sf"/>
</dbReference>
<name>A0A1J4PYI3_9ACTN</name>
<dbReference type="AlphaFoldDB" id="A0A1J4PYI3"/>
<evidence type="ECO:0000256" key="1">
    <source>
        <dbReference type="ARBA" id="ARBA00022527"/>
    </source>
</evidence>
<keyword evidence="1" id="KW-0418">Kinase</keyword>
<feature type="compositionally biased region" description="Basic and acidic residues" evidence="2">
    <location>
        <begin position="1"/>
        <end position="14"/>
    </location>
</feature>
<keyword evidence="1" id="KW-0808">Transferase</keyword>
<keyword evidence="5" id="KW-1185">Reference proteome</keyword>
<feature type="region of interest" description="Disordered" evidence="2">
    <location>
        <begin position="1"/>
        <end position="21"/>
    </location>
</feature>
<organism evidence="4 5">
    <name type="scientific">Streptomyces malaysiense</name>
    <dbReference type="NCBI Taxonomy" id="1428626"/>
    <lineage>
        <taxon>Bacteria</taxon>
        <taxon>Bacillati</taxon>
        <taxon>Actinomycetota</taxon>
        <taxon>Actinomycetes</taxon>
        <taxon>Kitasatosporales</taxon>
        <taxon>Streptomycetaceae</taxon>
        <taxon>Streptomyces</taxon>
    </lineage>
</organism>
<dbReference type="Proteomes" id="UP000034838">
    <property type="component" value="Unassembled WGS sequence"/>
</dbReference>
<protein>
    <recommendedName>
        <fullName evidence="3">Histidine kinase/HSP90-like ATPase domain-containing protein</fullName>
    </recommendedName>
</protein>
<comment type="caution">
    <text evidence="4">The sequence shown here is derived from an EMBL/GenBank/DDBJ whole genome shotgun (WGS) entry which is preliminary data.</text>
</comment>
<dbReference type="Pfam" id="PF13581">
    <property type="entry name" value="HATPase_c_2"/>
    <property type="match status" value="1"/>
</dbReference>
<gene>
    <name evidence="4" type="ORF">VT52_023205</name>
</gene>
<proteinExistence type="predicted"/>
<dbReference type="CDD" id="cd16936">
    <property type="entry name" value="HATPase_RsbW-like"/>
    <property type="match status" value="1"/>
</dbReference>
<evidence type="ECO:0000313" key="5">
    <source>
        <dbReference type="Proteomes" id="UP000034838"/>
    </source>
</evidence>
<dbReference type="EMBL" id="LBDA02000055">
    <property type="protein sequence ID" value="OIK25182.1"/>
    <property type="molecule type" value="Genomic_DNA"/>
</dbReference>
<dbReference type="SUPFAM" id="SSF55874">
    <property type="entry name" value="ATPase domain of HSP90 chaperone/DNA topoisomerase II/histidine kinase"/>
    <property type="match status" value="1"/>
</dbReference>